<dbReference type="EMBL" id="CM045759">
    <property type="protein sequence ID" value="KAI8020528.1"/>
    <property type="molecule type" value="Genomic_DNA"/>
</dbReference>
<name>A0ACC0I5E2_9ERIC</name>
<organism evidence="1 2">
    <name type="scientific">Camellia lanceoleosa</name>
    <dbReference type="NCBI Taxonomy" id="1840588"/>
    <lineage>
        <taxon>Eukaryota</taxon>
        <taxon>Viridiplantae</taxon>
        <taxon>Streptophyta</taxon>
        <taxon>Embryophyta</taxon>
        <taxon>Tracheophyta</taxon>
        <taxon>Spermatophyta</taxon>
        <taxon>Magnoliopsida</taxon>
        <taxon>eudicotyledons</taxon>
        <taxon>Gunneridae</taxon>
        <taxon>Pentapetalae</taxon>
        <taxon>asterids</taxon>
        <taxon>Ericales</taxon>
        <taxon>Theaceae</taxon>
        <taxon>Camellia</taxon>
    </lineage>
</organism>
<evidence type="ECO:0000313" key="1">
    <source>
        <dbReference type="EMBL" id="KAI8020528.1"/>
    </source>
</evidence>
<sequence length="102" mass="11844">MENVGHACKVRRVRTTEDKRAVDSKEKEPLIGSFCHESGIGFMVPPVNTVQTLILHDSKRMVWPNNGQLIMNLARKGHIWRTEVILYPIFQVMFHELMDSWP</sequence>
<accession>A0ACC0I5E2</accession>
<dbReference type="Proteomes" id="UP001060215">
    <property type="component" value="Chromosome 2"/>
</dbReference>
<proteinExistence type="predicted"/>
<protein>
    <submittedName>
        <fullName evidence="1">Uncharacterized protein</fullName>
    </submittedName>
</protein>
<keyword evidence="2" id="KW-1185">Reference proteome</keyword>
<gene>
    <name evidence="1" type="ORF">LOK49_LG04G00348</name>
</gene>
<comment type="caution">
    <text evidence="1">The sequence shown here is derived from an EMBL/GenBank/DDBJ whole genome shotgun (WGS) entry which is preliminary data.</text>
</comment>
<evidence type="ECO:0000313" key="2">
    <source>
        <dbReference type="Proteomes" id="UP001060215"/>
    </source>
</evidence>
<reference evidence="1 2" key="1">
    <citation type="journal article" date="2022" name="Plant J.">
        <title>Chromosome-level genome of Camellia lanceoleosa provides a valuable resource for understanding genome evolution and self-incompatibility.</title>
        <authorList>
            <person name="Gong W."/>
            <person name="Xiao S."/>
            <person name="Wang L."/>
            <person name="Liao Z."/>
            <person name="Chang Y."/>
            <person name="Mo W."/>
            <person name="Hu G."/>
            <person name="Li W."/>
            <person name="Zhao G."/>
            <person name="Zhu H."/>
            <person name="Hu X."/>
            <person name="Ji K."/>
            <person name="Xiang X."/>
            <person name="Song Q."/>
            <person name="Yuan D."/>
            <person name="Jin S."/>
            <person name="Zhang L."/>
        </authorList>
    </citation>
    <scope>NUCLEOTIDE SEQUENCE [LARGE SCALE GENOMIC DNA]</scope>
    <source>
        <strain evidence="1">SQ_2022a</strain>
    </source>
</reference>